<comment type="miscellaneous">
    <text evidence="13">The reaction proceeds by a bi uni uni bi ping pong mechanism.</text>
</comment>
<evidence type="ECO:0000256" key="5">
    <source>
        <dbReference type="ARBA" id="ARBA00014155"/>
    </source>
</evidence>
<feature type="binding site" evidence="13">
    <location>
        <begin position="147"/>
        <end position="150"/>
    </location>
    <ligand>
        <name>ATP</name>
        <dbReference type="ChEBI" id="CHEBI:30616"/>
    </ligand>
</feature>
<comment type="pathway">
    <text evidence="2 13">Cofactor biosynthesis; (R)-pantothenate biosynthesis; (R)-pantothenate from (R)-pantoate and beta-alanine: step 1/1.</text>
</comment>
<dbReference type="AlphaFoldDB" id="A0A0M7AJ32"/>
<dbReference type="RefSeq" id="WP_055672949.1">
    <property type="nucleotide sequence ID" value="NZ_CXWD01000015.1"/>
</dbReference>
<dbReference type="InterPro" id="IPR014729">
    <property type="entry name" value="Rossmann-like_a/b/a_fold"/>
</dbReference>
<keyword evidence="6 13" id="KW-0963">Cytoplasm</keyword>
<keyword evidence="15" id="KW-1185">Reference proteome</keyword>
<evidence type="ECO:0000256" key="13">
    <source>
        <dbReference type="HAMAP-Rule" id="MF_00158"/>
    </source>
</evidence>
<accession>A0A0M7AJ32</accession>
<dbReference type="GO" id="GO:0015940">
    <property type="term" value="P:pantothenate biosynthetic process"/>
    <property type="evidence" value="ECO:0007669"/>
    <property type="project" value="UniProtKB-UniRule"/>
</dbReference>
<organism evidence="14 15">
    <name type="scientific">Roseibium alexandrii</name>
    <dbReference type="NCBI Taxonomy" id="388408"/>
    <lineage>
        <taxon>Bacteria</taxon>
        <taxon>Pseudomonadati</taxon>
        <taxon>Pseudomonadota</taxon>
        <taxon>Alphaproteobacteria</taxon>
        <taxon>Hyphomicrobiales</taxon>
        <taxon>Stappiaceae</taxon>
        <taxon>Roseibium</taxon>
    </lineage>
</organism>
<feature type="binding site" evidence="13">
    <location>
        <position position="176"/>
    </location>
    <ligand>
        <name>ATP</name>
        <dbReference type="ChEBI" id="CHEBI:30616"/>
    </ligand>
</feature>
<dbReference type="CDD" id="cd00560">
    <property type="entry name" value="PanC"/>
    <property type="match status" value="1"/>
</dbReference>
<dbReference type="FunFam" id="3.40.50.620:FF:000114">
    <property type="entry name" value="Pantothenate synthetase"/>
    <property type="match status" value="1"/>
</dbReference>
<evidence type="ECO:0000256" key="12">
    <source>
        <dbReference type="ARBA" id="ARBA00055042"/>
    </source>
</evidence>
<dbReference type="Proteomes" id="UP000053235">
    <property type="component" value="Unassembled WGS sequence"/>
</dbReference>
<evidence type="ECO:0000256" key="4">
    <source>
        <dbReference type="ARBA" id="ARBA00012219"/>
    </source>
</evidence>
<evidence type="ECO:0000256" key="7">
    <source>
        <dbReference type="ARBA" id="ARBA00022598"/>
    </source>
</evidence>
<evidence type="ECO:0000313" key="14">
    <source>
        <dbReference type="EMBL" id="CTQ73604.1"/>
    </source>
</evidence>
<dbReference type="NCBIfam" id="TIGR00125">
    <property type="entry name" value="cyt_tran_rel"/>
    <property type="match status" value="1"/>
</dbReference>
<evidence type="ECO:0000256" key="8">
    <source>
        <dbReference type="ARBA" id="ARBA00022655"/>
    </source>
</evidence>
<keyword evidence="9 13" id="KW-0547">Nucleotide-binding</keyword>
<dbReference type="Pfam" id="PF02569">
    <property type="entry name" value="Pantoate_ligase"/>
    <property type="match status" value="1"/>
</dbReference>
<dbReference type="Gene3D" id="3.30.1300.10">
    <property type="entry name" value="Pantoate-beta-alanine ligase, C-terminal domain"/>
    <property type="match status" value="1"/>
</dbReference>
<keyword evidence="7 13" id="KW-0436">Ligase</keyword>
<keyword evidence="10 13" id="KW-0067">ATP-binding</keyword>
<name>A0A0M7AJ32_9HYPH</name>
<dbReference type="PANTHER" id="PTHR21299">
    <property type="entry name" value="CYTIDYLATE KINASE/PANTOATE-BETA-ALANINE LIGASE"/>
    <property type="match status" value="1"/>
</dbReference>
<evidence type="ECO:0000256" key="2">
    <source>
        <dbReference type="ARBA" id="ARBA00004990"/>
    </source>
</evidence>
<proteinExistence type="inferred from homology"/>
<feature type="binding site" evidence="13">
    <location>
        <begin position="30"/>
        <end position="37"/>
    </location>
    <ligand>
        <name>ATP</name>
        <dbReference type="ChEBI" id="CHEBI:30616"/>
    </ligand>
</feature>
<dbReference type="EMBL" id="CXWD01000015">
    <property type="protein sequence ID" value="CTQ73604.1"/>
    <property type="molecule type" value="Genomic_DNA"/>
</dbReference>
<feature type="binding site" evidence="13">
    <location>
        <position position="153"/>
    </location>
    <ligand>
        <name>(R)-pantoate</name>
        <dbReference type="ChEBI" id="CHEBI:15980"/>
    </ligand>
</feature>
<dbReference type="GO" id="GO:0005524">
    <property type="term" value="F:ATP binding"/>
    <property type="evidence" value="ECO:0007669"/>
    <property type="project" value="UniProtKB-KW"/>
</dbReference>
<dbReference type="OrthoDB" id="9773087at2"/>
<evidence type="ECO:0000256" key="1">
    <source>
        <dbReference type="ARBA" id="ARBA00004496"/>
    </source>
</evidence>
<dbReference type="STRING" id="388408.LAX5112_03593"/>
<protein>
    <recommendedName>
        <fullName evidence="5 13">Pantothenate synthetase</fullName>
        <shortName evidence="13">PS</shortName>
        <ecNumber evidence="4 13">6.3.2.1</ecNumber>
    </recommendedName>
    <alternativeName>
        <fullName evidence="13">Pantoate--beta-alanine ligase</fullName>
    </alternativeName>
    <alternativeName>
        <fullName evidence="13">Pantoate-activating enzyme</fullName>
    </alternativeName>
</protein>
<evidence type="ECO:0000256" key="11">
    <source>
        <dbReference type="ARBA" id="ARBA00048258"/>
    </source>
</evidence>
<dbReference type="InterPro" id="IPR003721">
    <property type="entry name" value="Pantoate_ligase"/>
</dbReference>
<dbReference type="NCBIfam" id="TIGR00018">
    <property type="entry name" value="panC"/>
    <property type="match status" value="1"/>
</dbReference>
<dbReference type="HAMAP" id="MF_00158">
    <property type="entry name" value="PanC"/>
    <property type="match status" value="1"/>
</dbReference>
<feature type="active site" description="Proton donor" evidence="13">
    <location>
        <position position="37"/>
    </location>
</feature>
<feature type="binding site" evidence="13">
    <location>
        <position position="61"/>
    </location>
    <ligand>
        <name>beta-alanine</name>
        <dbReference type="ChEBI" id="CHEBI:57966"/>
    </ligand>
</feature>
<evidence type="ECO:0000313" key="15">
    <source>
        <dbReference type="Proteomes" id="UP000053235"/>
    </source>
</evidence>
<dbReference type="UniPathway" id="UPA00028">
    <property type="reaction ID" value="UER00005"/>
</dbReference>
<sequence length="283" mass="30942">MRICRTKADMRALVRAWRQSGETTAVVPTMGYLHEGHLSLVRKAKTEADRVVTTIFVNPTQFGPNEDLATYPRDEDRDLALLRAEAVDAVFMPSVDEMYGDGGDTYVEVPGLSAILQGALRPGHFRGVSTVVAKLFNIVTPDIAVFGEKDYQQLILIKQMVRDLDAPLEILGHPTVREADGLAMSSRNVRLTEDQRTEAVALSRSLDKAKQLAETAPRIDDLEAAVRSVLSDAPSGQIESIDIRDAETLAELSGALDRPAVILLAVRFGSVLLIDQRVVRPAA</sequence>
<dbReference type="InterPro" id="IPR042176">
    <property type="entry name" value="Pantoate_ligase_C"/>
</dbReference>
<keyword evidence="8 13" id="KW-0566">Pantothenate biosynthesis</keyword>
<comment type="catalytic activity">
    <reaction evidence="11 13">
        <text>(R)-pantoate + beta-alanine + ATP = (R)-pantothenate + AMP + diphosphate + H(+)</text>
        <dbReference type="Rhea" id="RHEA:10912"/>
        <dbReference type="ChEBI" id="CHEBI:15378"/>
        <dbReference type="ChEBI" id="CHEBI:15980"/>
        <dbReference type="ChEBI" id="CHEBI:29032"/>
        <dbReference type="ChEBI" id="CHEBI:30616"/>
        <dbReference type="ChEBI" id="CHEBI:33019"/>
        <dbReference type="ChEBI" id="CHEBI:57966"/>
        <dbReference type="ChEBI" id="CHEBI:456215"/>
        <dbReference type="EC" id="6.3.2.1"/>
    </reaction>
</comment>
<evidence type="ECO:0000256" key="9">
    <source>
        <dbReference type="ARBA" id="ARBA00022741"/>
    </source>
</evidence>
<dbReference type="PANTHER" id="PTHR21299:SF1">
    <property type="entry name" value="PANTOATE--BETA-ALANINE LIGASE"/>
    <property type="match status" value="1"/>
</dbReference>
<dbReference type="GO" id="GO:0005829">
    <property type="term" value="C:cytosol"/>
    <property type="evidence" value="ECO:0007669"/>
    <property type="project" value="TreeGrafter"/>
</dbReference>
<dbReference type="GO" id="GO:0004592">
    <property type="term" value="F:pantoate-beta-alanine ligase activity"/>
    <property type="evidence" value="ECO:0007669"/>
    <property type="project" value="UniProtKB-UniRule"/>
</dbReference>
<reference evidence="15" key="1">
    <citation type="submission" date="2015-07" db="EMBL/GenBank/DDBJ databases">
        <authorList>
            <person name="Rodrigo-Torres Lidia"/>
            <person name="Arahal R.David."/>
        </authorList>
    </citation>
    <scope>NUCLEOTIDE SEQUENCE [LARGE SCALE GENOMIC DNA]</scope>
    <source>
        <strain evidence="15">CECT 5112</strain>
    </source>
</reference>
<feature type="binding site" evidence="13">
    <location>
        <begin position="184"/>
        <end position="187"/>
    </location>
    <ligand>
        <name>ATP</name>
        <dbReference type="ChEBI" id="CHEBI:30616"/>
    </ligand>
</feature>
<comment type="similarity">
    <text evidence="3 13">Belongs to the pantothenate synthetase family.</text>
</comment>
<evidence type="ECO:0000256" key="10">
    <source>
        <dbReference type="ARBA" id="ARBA00022840"/>
    </source>
</evidence>
<comment type="subcellular location">
    <subcellularLocation>
        <location evidence="1 13">Cytoplasm</location>
    </subcellularLocation>
</comment>
<dbReference type="EC" id="6.3.2.1" evidence="4 13"/>
<dbReference type="Gene3D" id="3.40.50.620">
    <property type="entry name" value="HUPs"/>
    <property type="match status" value="1"/>
</dbReference>
<dbReference type="SUPFAM" id="SSF52374">
    <property type="entry name" value="Nucleotidylyl transferase"/>
    <property type="match status" value="1"/>
</dbReference>
<dbReference type="InterPro" id="IPR004821">
    <property type="entry name" value="Cyt_trans-like"/>
</dbReference>
<feature type="binding site" evidence="13">
    <location>
        <position position="61"/>
    </location>
    <ligand>
        <name>(R)-pantoate</name>
        <dbReference type="ChEBI" id="CHEBI:15980"/>
    </ligand>
</feature>
<comment type="function">
    <text evidence="12 13">Catalyzes the condensation of pantoate with beta-alanine in an ATP-dependent reaction via a pantoyl-adenylate intermediate.</text>
</comment>
<gene>
    <name evidence="13 14" type="primary">panC</name>
    <name evidence="14" type="ORF">LAX5112_03593</name>
</gene>
<evidence type="ECO:0000256" key="3">
    <source>
        <dbReference type="ARBA" id="ARBA00009256"/>
    </source>
</evidence>
<comment type="subunit">
    <text evidence="13">Homodimer.</text>
</comment>
<evidence type="ECO:0000256" key="6">
    <source>
        <dbReference type="ARBA" id="ARBA00022490"/>
    </source>
</evidence>